<keyword evidence="1" id="KW-1133">Transmembrane helix</keyword>
<evidence type="ECO:0000313" key="3">
    <source>
        <dbReference type="Proteomes" id="UP001158576"/>
    </source>
</evidence>
<reference evidence="2 3" key="1">
    <citation type="submission" date="2021-04" db="EMBL/GenBank/DDBJ databases">
        <authorList>
            <person name="Bliznina A."/>
        </authorList>
    </citation>
    <scope>NUCLEOTIDE SEQUENCE [LARGE SCALE GENOMIC DNA]</scope>
</reference>
<proteinExistence type="predicted"/>
<name>A0ABN7RXT3_OIKDI</name>
<accession>A0ABN7RXT3</accession>
<organism evidence="2 3">
    <name type="scientific">Oikopleura dioica</name>
    <name type="common">Tunicate</name>
    <dbReference type="NCBI Taxonomy" id="34765"/>
    <lineage>
        <taxon>Eukaryota</taxon>
        <taxon>Metazoa</taxon>
        <taxon>Chordata</taxon>
        <taxon>Tunicata</taxon>
        <taxon>Appendicularia</taxon>
        <taxon>Copelata</taxon>
        <taxon>Oikopleuridae</taxon>
        <taxon>Oikopleura</taxon>
    </lineage>
</organism>
<keyword evidence="3" id="KW-1185">Reference proteome</keyword>
<evidence type="ECO:0000313" key="2">
    <source>
        <dbReference type="EMBL" id="CAG5086368.1"/>
    </source>
</evidence>
<keyword evidence="1" id="KW-0472">Membrane</keyword>
<protein>
    <submittedName>
        <fullName evidence="2">Oidioi.mRNA.OKI2018_I69.PAR.g11190.t1.cds</fullName>
    </submittedName>
</protein>
<gene>
    <name evidence="2" type="ORF">OKIOD_LOCUS2748</name>
</gene>
<feature type="transmembrane region" description="Helical" evidence="1">
    <location>
        <begin position="43"/>
        <end position="63"/>
    </location>
</feature>
<keyword evidence="1" id="KW-0812">Transmembrane</keyword>
<feature type="transmembrane region" description="Helical" evidence="1">
    <location>
        <begin position="105"/>
        <end position="125"/>
    </location>
</feature>
<sequence>MDTKAISNEFFCRARQWRDVAEFERKELLKVRVYKSLKLTSRAILVVTMNIIFLSVIDVEFYYSRFGELITPRRLYPTVTHPAGVFAPCHFNQTSAQPIMMSFSYFTRSLILFLTLCNMWLIWWYTELERRLLVARHHLQEQSSLLLGPLTTNLMIELVSYKMKSSMQLLLKEKYRKPLFKDPHRNYDES</sequence>
<dbReference type="Proteomes" id="UP001158576">
    <property type="component" value="Chromosome PAR"/>
</dbReference>
<dbReference type="EMBL" id="OU015568">
    <property type="protein sequence ID" value="CAG5086368.1"/>
    <property type="molecule type" value="Genomic_DNA"/>
</dbReference>
<evidence type="ECO:0000256" key="1">
    <source>
        <dbReference type="SAM" id="Phobius"/>
    </source>
</evidence>